<dbReference type="Proteomes" id="UP000809529">
    <property type="component" value="Unassembled WGS sequence"/>
</dbReference>
<evidence type="ECO:0000313" key="1">
    <source>
        <dbReference type="EMBL" id="MBM1195289.1"/>
    </source>
</evidence>
<reference evidence="1 2" key="1">
    <citation type="submission" date="2020-01" db="EMBL/GenBank/DDBJ databases">
        <title>Comparative genomics of meat spoilage bacteria.</title>
        <authorList>
            <person name="Hilgarth M."/>
            <person name="Vogel R.F."/>
        </authorList>
    </citation>
    <scope>NUCLEOTIDE SEQUENCE [LARGE SCALE GENOMIC DNA]</scope>
    <source>
        <strain evidence="1 2">TMW2.2077</strain>
    </source>
</reference>
<protein>
    <recommendedName>
        <fullName evidence="3">Ig-like domain-containing protein</fullName>
    </recommendedName>
</protein>
<accession>A0ABS1ZFP6</accession>
<evidence type="ECO:0000313" key="2">
    <source>
        <dbReference type="Proteomes" id="UP000809529"/>
    </source>
</evidence>
<proteinExistence type="predicted"/>
<dbReference type="RefSeq" id="WP_203302697.1">
    <property type="nucleotide sequence ID" value="NZ_JAAEBW010000004.1"/>
</dbReference>
<comment type="caution">
    <text evidence="1">The sequence shown here is derived from an EMBL/GenBank/DDBJ whole genome shotgun (WGS) entry which is preliminary data.</text>
</comment>
<evidence type="ECO:0008006" key="3">
    <source>
        <dbReference type="Google" id="ProtNLM"/>
    </source>
</evidence>
<name>A0ABS1ZFP6_9PSED</name>
<keyword evidence="2" id="KW-1185">Reference proteome</keyword>
<dbReference type="EMBL" id="JAAEBW010000004">
    <property type="protein sequence ID" value="MBM1195289.1"/>
    <property type="molecule type" value="Genomic_DNA"/>
</dbReference>
<gene>
    <name evidence="1" type="ORF">GYN02_08885</name>
</gene>
<organism evidence="1 2">
    <name type="scientific">Pseudomonas weihenstephanensis</name>
    <dbReference type="NCBI Taxonomy" id="1608994"/>
    <lineage>
        <taxon>Bacteria</taxon>
        <taxon>Pseudomonadati</taxon>
        <taxon>Pseudomonadota</taxon>
        <taxon>Gammaproteobacteria</taxon>
        <taxon>Pseudomonadales</taxon>
        <taxon>Pseudomonadaceae</taxon>
        <taxon>Pseudomonas</taxon>
    </lineage>
</organism>
<sequence length="678" mass="73149">MKESQNKVTSQQAREHYAKWLRNRQALGTNRADGATLPEAVLPDYVFWPEDPSLDGYLPLNKQETDLVIGIPAWTNGAEAGGEDKIVIEWKRIEAANYETILTVPQPGPNEDTDPDVQITIAKFNFEDHATYSFRYWVLNELAEGGYSVAQTITVDKIAPHYGREPDALSFTEPEAENGDVTQDYLDNHGDVLAVTIPAYDQPKAGDIVEVFIEGNVPDPAAIPVFTGDIFIDPRVVNIPGSRIRRIPDGPLFVTYRLIDRIGNIGKDSKKKKSYLAIKPLPVAPLPAPGVPLAEDNNTLVDIADAQVGVSITIPLYTNWDPSDEIIVNWAGHERAPFTVGTFPGNPIIIDVPYSLLKLAYGADSIGDVPATVEYRIIRGSAQVESLQTTVNVNLWVPGPTNPNEPGPINPLLNLVRVQGGGVAPQDNKLLASDKGLDARAFLPLYSSPEVGQRLELFWGSLTDPVALYDITAANNEGDVVTFNIPWSEIEKEPGSSSIPVYYKIRLIAGGGGSNSQQSANQSVDVIGALPILLGEPQFPDKVMSSATPPVASLSCKSYISDGGGDYYVRVKIPGNSTLLKAGDTVSITWQPYTDRAATLPVTSGKWELLNKVLTRDEAANGFEIQVKPYLDHIEVVGSKGAVKVSYTGTPAGGSPIPGEATIYASSTRPGGGCIVFP</sequence>